<sequence>MTTPHPQAPLRMYWWRPWSPLRGNFGDELGPYLVDALFGIRTVWAEPDTCEIAAAGSIIEILLSSKSTNRPVLWGSGMFWDSSGVVAADEFEITALRGSLTRARITDLDTEVALGDPGLLAHALLKSAPRKQYSLGIVPHFLDADRPAVTQLRTWPDVKIIDVTDPAPEVVREIAECHYILSSSLHGLVVADSVGTPNAYVAFSNDHRIGGPNKFHDYYSVFADPGRQLSVPLAGVLSGDTRSVAAEVERGYRAPDDLTTITDRLVKAFPR</sequence>
<dbReference type="Proteomes" id="UP000558997">
    <property type="component" value="Unassembled WGS sequence"/>
</dbReference>
<proteinExistence type="predicted"/>
<reference evidence="2 3" key="1">
    <citation type="submission" date="2020-08" db="EMBL/GenBank/DDBJ databases">
        <title>Sequencing the genomes of 1000 actinobacteria strains.</title>
        <authorList>
            <person name="Klenk H.-P."/>
        </authorList>
    </citation>
    <scope>NUCLEOTIDE SEQUENCE [LARGE SCALE GENOMIC DNA]</scope>
    <source>
        <strain evidence="2 3">DSM 17294</strain>
    </source>
</reference>
<feature type="domain" description="Polysaccharide pyruvyl transferase" evidence="1">
    <location>
        <begin position="152"/>
        <end position="202"/>
    </location>
</feature>
<gene>
    <name evidence="2" type="ORF">HDA44_006223</name>
</gene>
<comment type="caution">
    <text evidence="2">The sequence shown here is derived from an EMBL/GenBank/DDBJ whole genome shotgun (WGS) entry which is preliminary data.</text>
</comment>
<evidence type="ECO:0000259" key="1">
    <source>
        <dbReference type="Pfam" id="PF04230"/>
    </source>
</evidence>
<evidence type="ECO:0000313" key="3">
    <source>
        <dbReference type="Proteomes" id="UP000558997"/>
    </source>
</evidence>
<dbReference type="EMBL" id="JACHNF010000001">
    <property type="protein sequence ID" value="MBB5982882.1"/>
    <property type="molecule type" value="Genomic_DNA"/>
</dbReference>
<dbReference type="AlphaFoldDB" id="A0A841DW83"/>
<protein>
    <recommendedName>
        <fullName evidence="1">Polysaccharide pyruvyl transferase domain-containing protein</fullName>
    </recommendedName>
</protein>
<dbReference type="RefSeq" id="WP_184840443.1">
    <property type="nucleotide sequence ID" value="NZ_BAAAVN010000002.1"/>
</dbReference>
<evidence type="ECO:0000313" key="2">
    <source>
        <dbReference type="EMBL" id="MBB5982882.1"/>
    </source>
</evidence>
<dbReference type="Pfam" id="PF04230">
    <property type="entry name" value="PS_pyruv_trans"/>
    <property type="match status" value="1"/>
</dbReference>
<keyword evidence="3" id="KW-1185">Reference proteome</keyword>
<accession>A0A841DW83</accession>
<dbReference type="InterPro" id="IPR007345">
    <property type="entry name" value="Polysacch_pyruvyl_Trfase"/>
</dbReference>
<organism evidence="2 3">
    <name type="scientific">Kribbella solani</name>
    <dbReference type="NCBI Taxonomy" id="236067"/>
    <lineage>
        <taxon>Bacteria</taxon>
        <taxon>Bacillati</taxon>
        <taxon>Actinomycetota</taxon>
        <taxon>Actinomycetes</taxon>
        <taxon>Propionibacteriales</taxon>
        <taxon>Kribbellaceae</taxon>
        <taxon>Kribbella</taxon>
    </lineage>
</organism>
<name>A0A841DW83_9ACTN</name>